<dbReference type="PRINTS" id="PR00069">
    <property type="entry name" value="ALDKETRDTASE"/>
</dbReference>
<dbReference type="PIRSF" id="PIRSF000097">
    <property type="entry name" value="AKR"/>
    <property type="match status" value="1"/>
</dbReference>
<dbReference type="InterPro" id="IPR023210">
    <property type="entry name" value="NADP_OxRdtase_dom"/>
</dbReference>
<dbReference type="CDD" id="cd19133">
    <property type="entry name" value="AKR_AKR5F1"/>
    <property type="match status" value="1"/>
</dbReference>
<evidence type="ECO:0000256" key="3">
    <source>
        <dbReference type="ARBA" id="ARBA00023002"/>
    </source>
</evidence>
<accession>A0A261FVX3</accession>
<dbReference type="InterPro" id="IPR036812">
    <property type="entry name" value="NAD(P)_OxRdtase_dom_sf"/>
</dbReference>
<dbReference type="FunFam" id="3.20.20.100:FF:000015">
    <property type="entry name" value="Oxidoreductase, aldo/keto reductase family"/>
    <property type="match status" value="1"/>
</dbReference>
<feature type="binding site" evidence="5">
    <location>
        <position position="107"/>
    </location>
    <ligand>
        <name>substrate</name>
    </ligand>
</feature>
<dbReference type="GO" id="GO:0016616">
    <property type="term" value="F:oxidoreductase activity, acting on the CH-OH group of donors, NAD or NADP as acceptor"/>
    <property type="evidence" value="ECO:0007669"/>
    <property type="project" value="UniProtKB-ARBA"/>
</dbReference>
<dbReference type="STRING" id="1603886.GCA_001895165_01123"/>
<proteinExistence type="inferred from homology"/>
<dbReference type="RefSeq" id="WP_072725382.1">
    <property type="nucleotide sequence ID" value="NZ_BDIS01000015.1"/>
</dbReference>
<dbReference type="PROSITE" id="PS00798">
    <property type="entry name" value="ALDOKETO_REDUCTASE_1"/>
    <property type="match status" value="1"/>
</dbReference>
<dbReference type="SUPFAM" id="SSF51430">
    <property type="entry name" value="NAD(P)-linked oxidoreductase"/>
    <property type="match status" value="1"/>
</dbReference>
<evidence type="ECO:0000313" key="9">
    <source>
        <dbReference type="Proteomes" id="UP000216352"/>
    </source>
</evidence>
<dbReference type="PROSITE" id="PS00063">
    <property type="entry name" value="ALDOKETO_REDUCTASE_3"/>
    <property type="match status" value="1"/>
</dbReference>
<dbReference type="InterPro" id="IPR018170">
    <property type="entry name" value="Aldo/ket_reductase_CS"/>
</dbReference>
<sequence length="279" mass="31855">METITLNNGVTMPTLGLGVFQMRDPDQCERTVDTALELGYRLIDTAQSYGNEAAVGNAISRSGIPRDELFVTTKIKVANLTYDRARTSLLESLRAMRLNYVDLLLIHHPYNDVFGAWRAMRELRDEGFVRAVGVSNFPPDRLEDLVLHGGETPQLMQIEMHPFNQQHPSMELMRRHNIRPEAWGPLAQGKFGIFDNPTLMGIAAKHEKTVAQVVLRWLLQRGVTVIPKTVHEERLKENLDVFDFTLRDDEMLAINTLDQNLTVTPQMREPFWIDNLSSF</sequence>
<reference evidence="8 9" key="1">
    <citation type="journal article" date="2017" name="BMC Genomics">
        <title>Comparative genomic and phylogenomic analyses of the Bifidobacteriaceae family.</title>
        <authorList>
            <person name="Lugli G.A."/>
            <person name="Milani C."/>
            <person name="Turroni F."/>
            <person name="Duranti S."/>
            <person name="Mancabelli L."/>
            <person name="Mangifesta M."/>
            <person name="Ferrario C."/>
            <person name="Modesto M."/>
            <person name="Mattarelli P."/>
            <person name="Jiri K."/>
            <person name="van Sinderen D."/>
            <person name="Ventura M."/>
        </authorList>
    </citation>
    <scope>NUCLEOTIDE SEQUENCE [LARGE SCALE GENOMIC DNA]</scope>
    <source>
        <strain evidence="8 9">DSM 28807</strain>
    </source>
</reference>
<dbReference type="AlphaFoldDB" id="A0A261FVX3"/>
<evidence type="ECO:0000313" key="8">
    <source>
        <dbReference type="EMBL" id="OZG63321.1"/>
    </source>
</evidence>
<feature type="domain" description="NADP-dependent oxidoreductase" evidence="7">
    <location>
        <begin position="15"/>
        <end position="257"/>
    </location>
</feature>
<dbReference type="InterPro" id="IPR020471">
    <property type="entry name" value="AKR"/>
</dbReference>
<name>A0A261FVX3_9BIFI</name>
<organism evidence="8 9">
    <name type="scientific">Bifidobacterium lemurum</name>
    <dbReference type="NCBI Taxonomy" id="1603886"/>
    <lineage>
        <taxon>Bacteria</taxon>
        <taxon>Bacillati</taxon>
        <taxon>Actinomycetota</taxon>
        <taxon>Actinomycetes</taxon>
        <taxon>Bifidobacteriales</taxon>
        <taxon>Bifidobacteriaceae</taxon>
        <taxon>Bifidobacterium</taxon>
    </lineage>
</organism>
<evidence type="ECO:0000256" key="5">
    <source>
        <dbReference type="PIRSR" id="PIRSR000097-2"/>
    </source>
</evidence>
<keyword evidence="2" id="KW-0521">NADP</keyword>
<evidence type="ECO:0000256" key="6">
    <source>
        <dbReference type="PIRSR" id="PIRSR000097-3"/>
    </source>
</evidence>
<comment type="similarity">
    <text evidence="1">Belongs to the aldo/keto reductase family.</text>
</comment>
<evidence type="ECO:0000256" key="1">
    <source>
        <dbReference type="ARBA" id="ARBA00007905"/>
    </source>
</evidence>
<dbReference type="PANTHER" id="PTHR43827:SF3">
    <property type="entry name" value="NADP-DEPENDENT OXIDOREDUCTASE DOMAIN-CONTAINING PROTEIN"/>
    <property type="match status" value="1"/>
</dbReference>
<comment type="caution">
    <text evidence="8">The sequence shown here is derived from an EMBL/GenBank/DDBJ whole genome shotgun (WGS) entry which is preliminary data.</text>
</comment>
<feature type="active site" description="Proton donor" evidence="4">
    <location>
        <position position="49"/>
    </location>
</feature>
<evidence type="ECO:0000256" key="2">
    <source>
        <dbReference type="ARBA" id="ARBA00022857"/>
    </source>
</evidence>
<gene>
    <name evidence="8" type="ORF">BLEM_0024</name>
</gene>
<evidence type="ECO:0000259" key="7">
    <source>
        <dbReference type="Pfam" id="PF00248"/>
    </source>
</evidence>
<keyword evidence="3" id="KW-0560">Oxidoreductase</keyword>
<dbReference type="EMBL" id="MWWX01000001">
    <property type="protein sequence ID" value="OZG63321.1"/>
    <property type="molecule type" value="Genomic_DNA"/>
</dbReference>
<dbReference type="PANTHER" id="PTHR43827">
    <property type="entry name" value="2,5-DIKETO-D-GLUCONIC ACID REDUCTASE"/>
    <property type="match status" value="1"/>
</dbReference>
<evidence type="ECO:0000256" key="4">
    <source>
        <dbReference type="PIRSR" id="PIRSR000097-1"/>
    </source>
</evidence>
<dbReference type="Gene3D" id="3.20.20.100">
    <property type="entry name" value="NADP-dependent oxidoreductase domain"/>
    <property type="match status" value="1"/>
</dbReference>
<dbReference type="OrthoDB" id="9804790at2"/>
<dbReference type="Proteomes" id="UP000216352">
    <property type="component" value="Unassembled WGS sequence"/>
</dbReference>
<protein>
    <submittedName>
        <fullName evidence="8">2,5-diketo-D-gluconic acid reductase</fullName>
    </submittedName>
</protein>
<dbReference type="PROSITE" id="PS00062">
    <property type="entry name" value="ALDOKETO_REDUCTASE_2"/>
    <property type="match status" value="1"/>
</dbReference>
<keyword evidence="9" id="KW-1185">Reference proteome</keyword>
<feature type="site" description="Lowers pKa of active site Tyr" evidence="6">
    <location>
        <position position="74"/>
    </location>
</feature>
<dbReference type="Pfam" id="PF00248">
    <property type="entry name" value="Aldo_ket_red"/>
    <property type="match status" value="1"/>
</dbReference>